<gene>
    <name evidence="2" type="ORF">KK062_18585</name>
</gene>
<feature type="chain" id="PRO_5042902619" evidence="1">
    <location>
        <begin position="24"/>
        <end position="392"/>
    </location>
</feature>
<dbReference type="RefSeq" id="WP_254085839.1">
    <property type="nucleotide sequence ID" value="NZ_JAHESE010000021.1"/>
</dbReference>
<dbReference type="EMBL" id="JAHESE010000021">
    <property type="protein sequence ID" value="MBT1710261.1"/>
    <property type="molecule type" value="Genomic_DNA"/>
</dbReference>
<organism evidence="2 3">
    <name type="scientific">Dawidia cretensis</name>
    <dbReference type="NCBI Taxonomy" id="2782350"/>
    <lineage>
        <taxon>Bacteria</taxon>
        <taxon>Pseudomonadati</taxon>
        <taxon>Bacteroidota</taxon>
        <taxon>Cytophagia</taxon>
        <taxon>Cytophagales</taxon>
        <taxon>Chryseotaleaceae</taxon>
        <taxon>Dawidia</taxon>
    </lineage>
</organism>
<name>A0AAP2GR12_9BACT</name>
<keyword evidence="1" id="KW-0732">Signal</keyword>
<dbReference type="InterPro" id="IPR011486">
    <property type="entry name" value="BBP2"/>
</dbReference>
<evidence type="ECO:0000256" key="1">
    <source>
        <dbReference type="SAM" id="SignalP"/>
    </source>
</evidence>
<evidence type="ECO:0000313" key="2">
    <source>
        <dbReference type="EMBL" id="MBT1710261.1"/>
    </source>
</evidence>
<dbReference type="SUPFAM" id="SSF56935">
    <property type="entry name" value="Porins"/>
    <property type="match status" value="1"/>
</dbReference>
<proteinExistence type="predicted"/>
<dbReference type="Proteomes" id="UP001319080">
    <property type="component" value="Unassembled WGS sequence"/>
</dbReference>
<accession>A0AAP2GR12</accession>
<evidence type="ECO:0000313" key="3">
    <source>
        <dbReference type="Proteomes" id="UP001319080"/>
    </source>
</evidence>
<dbReference type="Pfam" id="PF07642">
    <property type="entry name" value="BBP2"/>
    <property type="match status" value="1"/>
</dbReference>
<protein>
    <submittedName>
        <fullName evidence="2">Outer membrane beta-barrel protein</fullName>
    </submittedName>
</protein>
<comment type="caution">
    <text evidence="2">The sequence shown here is derived from an EMBL/GenBank/DDBJ whole genome shotgun (WGS) entry which is preliminary data.</text>
</comment>
<dbReference type="AlphaFoldDB" id="A0AAP2GR12"/>
<sequence length="392" mass="42603">MKSIKVLLLVAITLFTVSFNTYSQTAEPDSTKTFTFSGSVDAYFHSSLGTTNPLSATEYNPSTSFANMRGFGIGMVNFIASYETSKAGFVADVVFGPRGKDAVFANMYSGQGIVNQAYAFYKFSDKVKLNIGQFNTFVGYEVISPTLNYHYSTSYLFSWGPFSHTGARLDMDLGGGYVAKLAVMNPTDLVEYNAFNSYTYGGQIGYVNDNGGVWLNLLYGDQDGKLEDFDIDRDGDGDADGYSDGGTFQADLTGGFSVTDAFYLGWNASYRTVKVKEVVDGGGDIVDADGADSRGFMGVALYPKFTLSDAFSIGVRAEYFAVKAGYISPFELDDDGDGNVIAATLSANYKVGDLTFIPEIRIDKTSEDSFRDKDLEGKDMMTSINLAAVYKF</sequence>
<feature type="signal peptide" evidence="1">
    <location>
        <begin position="1"/>
        <end position="23"/>
    </location>
</feature>
<keyword evidence="3" id="KW-1185">Reference proteome</keyword>
<reference evidence="2 3" key="1">
    <citation type="submission" date="2021-05" db="EMBL/GenBank/DDBJ databases">
        <title>A Polyphasic approach of four new species of the genus Ohtaekwangia: Ohtaekwangia histidinii sp. nov., Ohtaekwangia cretensis sp. nov., Ohtaekwangia indiensis sp. nov., Ohtaekwangia reichenbachii sp. nov. from diverse environment.</title>
        <authorList>
            <person name="Octaviana S."/>
        </authorList>
    </citation>
    <scope>NUCLEOTIDE SEQUENCE [LARGE SCALE GENOMIC DNA]</scope>
    <source>
        <strain evidence="2 3">PWU5</strain>
    </source>
</reference>